<evidence type="ECO:0000259" key="1">
    <source>
        <dbReference type="Pfam" id="PF01844"/>
    </source>
</evidence>
<evidence type="ECO:0000313" key="3">
    <source>
        <dbReference type="EMBL" id="OIQ94667.1"/>
    </source>
</evidence>
<name>A0A1J5RYT3_9ZZZZ</name>
<feature type="domain" description="GmrSD restriction endonucleases N-terminal" evidence="2">
    <location>
        <begin position="35"/>
        <end position="160"/>
    </location>
</feature>
<accession>A0A1J5RYT3</accession>
<comment type="caution">
    <text evidence="3">The sequence shown here is derived from an EMBL/GenBank/DDBJ whole genome shotgun (WGS) entry which is preliminary data.</text>
</comment>
<reference evidence="3" key="1">
    <citation type="submission" date="2016-10" db="EMBL/GenBank/DDBJ databases">
        <title>Sequence of Gallionella enrichment culture.</title>
        <authorList>
            <person name="Poehlein A."/>
            <person name="Muehling M."/>
            <person name="Daniel R."/>
        </authorList>
    </citation>
    <scope>NUCLEOTIDE SEQUENCE</scope>
</reference>
<dbReference type="PANTHER" id="PTHR39639">
    <property type="entry name" value="CHROMOSOME 16, WHOLE GENOME SHOTGUN SEQUENCE"/>
    <property type="match status" value="1"/>
</dbReference>
<dbReference type="Gene3D" id="1.10.30.50">
    <property type="match status" value="1"/>
</dbReference>
<dbReference type="AlphaFoldDB" id="A0A1J5RYT3"/>
<evidence type="ECO:0000259" key="2">
    <source>
        <dbReference type="Pfam" id="PF03235"/>
    </source>
</evidence>
<dbReference type="Pfam" id="PF03235">
    <property type="entry name" value="GmrSD_N"/>
    <property type="match status" value="1"/>
</dbReference>
<evidence type="ECO:0008006" key="4">
    <source>
        <dbReference type="Google" id="ProtNLM"/>
    </source>
</evidence>
<dbReference type="GO" id="GO:0003676">
    <property type="term" value="F:nucleic acid binding"/>
    <property type="evidence" value="ECO:0007669"/>
    <property type="project" value="InterPro"/>
</dbReference>
<feature type="domain" description="HNH" evidence="1">
    <location>
        <begin position="347"/>
        <end position="388"/>
    </location>
</feature>
<gene>
    <name evidence="3" type="ORF">GALL_233250</name>
</gene>
<dbReference type="EMBL" id="MLJW01000181">
    <property type="protein sequence ID" value="OIQ94667.1"/>
    <property type="molecule type" value="Genomic_DNA"/>
</dbReference>
<proteinExistence type="predicted"/>
<dbReference type="Pfam" id="PF01844">
    <property type="entry name" value="HNH"/>
    <property type="match status" value="1"/>
</dbReference>
<sequence>MKTDLKHYAVDQVVEGFVYNELEGKGLFGLAGQLVIQPEYQRNYIYNDGKRDVAVIDSLLKGYPLGLIYFNVVGEVLEVLDGQQRITSVGRFVTGKFAIRVDSKEQTFSSLPLEEQQKIRESELLVYQCQGTEKEIKEWFKTINIAGVPLNAQEMLNAIYSGPFVTKAKAEYSNSKNANMQKWSSYIKGDPKRQEILEVALGWVSGAQGITVDAYLAQHRGDAGIDGLTTYFISVIDWIGGVFTRPPDKEMKGLEWGRLYERYHSKAYKAAQVDADVASLLGDPAVATRKGVYEYVLGGKTDHALLSIRIFDDKTKATKYQQQTEKAKAKGISNCPLCAIGDNANKTRIYKQAEMDADHATAWSKGGATDLANCEMLCITHNRAKGNR</sequence>
<dbReference type="InterPro" id="IPR002711">
    <property type="entry name" value="HNH"/>
</dbReference>
<protein>
    <recommendedName>
        <fullName evidence="4">HNH endonuclease</fullName>
    </recommendedName>
</protein>
<dbReference type="InterPro" id="IPR004919">
    <property type="entry name" value="GmrSD_N"/>
</dbReference>
<dbReference type="GO" id="GO:0004519">
    <property type="term" value="F:endonuclease activity"/>
    <property type="evidence" value="ECO:0007669"/>
    <property type="project" value="InterPro"/>
</dbReference>
<organism evidence="3">
    <name type="scientific">mine drainage metagenome</name>
    <dbReference type="NCBI Taxonomy" id="410659"/>
    <lineage>
        <taxon>unclassified sequences</taxon>
        <taxon>metagenomes</taxon>
        <taxon>ecological metagenomes</taxon>
    </lineage>
</organism>
<dbReference type="GO" id="GO:0008270">
    <property type="term" value="F:zinc ion binding"/>
    <property type="evidence" value="ECO:0007669"/>
    <property type="project" value="InterPro"/>
</dbReference>
<dbReference type="PANTHER" id="PTHR39639:SF1">
    <property type="entry name" value="DUF262 DOMAIN-CONTAINING PROTEIN"/>
    <property type="match status" value="1"/>
</dbReference>